<proteinExistence type="predicted"/>
<accession>A0A8H3C4J0</accession>
<evidence type="ECO:0000313" key="1">
    <source>
        <dbReference type="EMBL" id="CAE6471195.1"/>
    </source>
</evidence>
<comment type="caution">
    <text evidence="1">The sequence shown here is derived from an EMBL/GenBank/DDBJ whole genome shotgun (WGS) entry which is preliminary data.</text>
</comment>
<feature type="non-terminal residue" evidence="1">
    <location>
        <position position="1"/>
    </location>
</feature>
<organism evidence="1 2">
    <name type="scientific">Rhizoctonia solani</name>
    <dbReference type="NCBI Taxonomy" id="456999"/>
    <lineage>
        <taxon>Eukaryota</taxon>
        <taxon>Fungi</taxon>
        <taxon>Dikarya</taxon>
        <taxon>Basidiomycota</taxon>
        <taxon>Agaricomycotina</taxon>
        <taxon>Agaricomycetes</taxon>
        <taxon>Cantharellales</taxon>
        <taxon>Ceratobasidiaceae</taxon>
        <taxon>Rhizoctonia</taxon>
    </lineage>
</organism>
<gene>
    <name evidence="1" type="ORF">RDB_LOCUS74916</name>
</gene>
<dbReference type="Proteomes" id="UP000663853">
    <property type="component" value="Unassembled WGS sequence"/>
</dbReference>
<protein>
    <submittedName>
        <fullName evidence="1">Uncharacterized protein</fullName>
    </submittedName>
</protein>
<dbReference type="EMBL" id="CAJMXA010001846">
    <property type="protein sequence ID" value="CAE6471195.1"/>
    <property type="molecule type" value="Genomic_DNA"/>
</dbReference>
<evidence type="ECO:0000313" key="2">
    <source>
        <dbReference type="Proteomes" id="UP000663853"/>
    </source>
</evidence>
<reference evidence="1" key="1">
    <citation type="submission" date="2021-01" db="EMBL/GenBank/DDBJ databases">
        <authorList>
            <person name="Kaushik A."/>
        </authorList>
    </citation>
    <scope>NUCLEOTIDE SEQUENCE</scope>
    <source>
        <strain evidence="1">AG6-10EEA</strain>
    </source>
</reference>
<dbReference type="AlphaFoldDB" id="A0A8H3C4J0"/>
<name>A0A8H3C4J0_9AGAM</name>
<sequence length="65" mass="6920">MRPPIESDNSALYEDEDEAGKALTALAPIEETSPLGYNIDFVDATLINTSAMIGVGIFSTPSFVL</sequence>